<dbReference type="Gene3D" id="3.30.70.270">
    <property type="match status" value="1"/>
</dbReference>
<feature type="region of interest" description="Disordered" evidence="3">
    <location>
        <begin position="48"/>
        <end position="87"/>
    </location>
</feature>
<proteinExistence type="predicted"/>
<dbReference type="CDD" id="cd00130">
    <property type="entry name" value="PAS"/>
    <property type="match status" value="1"/>
</dbReference>
<dbReference type="GO" id="GO:0005886">
    <property type="term" value="C:plasma membrane"/>
    <property type="evidence" value="ECO:0007669"/>
    <property type="project" value="TreeGrafter"/>
</dbReference>
<evidence type="ECO:0000259" key="5">
    <source>
        <dbReference type="PROSITE" id="PS50887"/>
    </source>
</evidence>
<dbReference type="SMART" id="SM00091">
    <property type="entry name" value="PAS"/>
    <property type="match status" value="1"/>
</dbReference>
<keyword evidence="4" id="KW-0812">Transmembrane</keyword>
<dbReference type="EMBL" id="VRLW01000001">
    <property type="protein sequence ID" value="KAA1261347.1"/>
    <property type="molecule type" value="Genomic_DNA"/>
</dbReference>
<dbReference type="NCBIfam" id="TIGR00254">
    <property type="entry name" value="GGDEF"/>
    <property type="match status" value="1"/>
</dbReference>
<dbReference type="InterPro" id="IPR000160">
    <property type="entry name" value="GGDEF_dom"/>
</dbReference>
<dbReference type="SUPFAM" id="SSF55785">
    <property type="entry name" value="PYP-like sensor domain (PAS domain)"/>
    <property type="match status" value="1"/>
</dbReference>
<keyword evidence="4" id="KW-1133">Transmembrane helix</keyword>
<dbReference type="GO" id="GO:0043709">
    <property type="term" value="P:cell adhesion involved in single-species biofilm formation"/>
    <property type="evidence" value="ECO:0007669"/>
    <property type="project" value="TreeGrafter"/>
</dbReference>
<dbReference type="Pfam" id="PF00990">
    <property type="entry name" value="GGDEF"/>
    <property type="match status" value="1"/>
</dbReference>
<protein>
    <recommendedName>
        <fullName evidence="1">diguanylate cyclase</fullName>
        <ecNumber evidence="1">2.7.7.65</ecNumber>
    </recommendedName>
</protein>
<name>A0A5B1CJJ3_9BACT</name>
<dbReference type="PANTHER" id="PTHR45138">
    <property type="entry name" value="REGULATORY COMPONENTS OF SENSORY TRANSDUCTION SYSTEM"/>
    <property type="match status" value="1"/>
</dbReference>
<keyword evidence="7" id="KW-1185">Reference proteome</keyword>
<dbReference type="SUPFAM" id="SSF55073">
    <property type="entry name" value="Nucleotide cyclase"/>
    <property type="match status" value="1"/>
</dbReference>
<dbReference type="InterPro" id="IPR035965">
    <property type="entry name" value="PAS-like_dom_sf"/>
</dbReference>
<dbReference type="InterPro" id="IPR000014">
    <property type="entry name" value="PAS"/>
</dbReference>
<feature type="transmembrane region" description="Helical" evidence="4">
    <location>
        <begin position="91"/>
        <end position="116"/>
    </location>
</feature>
<dbReference type="SMART" id="SM00267">
    <property type="entry name" value="GGDEF"/>
    <property type="match status" value="1"/>
</dbReference>
<dbReference type="GO" id="GO:0052621">
    <property type="term" value="F:diguanylate cyclase activity"/>
    <property type="evidence" value="ECO:0007669"/>
    <property type="project" value="UniProtKB-EC"/>
</dbReference>
<feature type="transmembrane region" description="Helical" evidence="4">
    <location>
        <begin position="122"/>
        <end position="140"/>
    </location>
</feature>
<dbReference type="InterPro" id="IPR029787">
    <property type="entry name" value="Nucleotide_cyclase"/>
</dbReference>
<evidence type="ECO:0000313" key="7">
    <source>
        <dbReference type="Proteomes" id="UP000322699"/>
    </source>
</evidence>
<dbReference type="Pfam" id="PF08448">
    <property type="entry name" value="PAS_4"/>
    <property type="match status" value="1"/>
</dbReference>
<comment type="catalytic activity">
    <reaction evidence="2">
        <text>2 GTP = 3',3'-c-di-GMP + 2 diphosphate</text>
        <dbReference type="Rhea" id="RHEA:24898"/>
        <dbReference type="ChEBI" id="CHEBI:33019"/>
        <dbReference type="ChEBI" id="CHEBI:37565"/>
        <dbReference type="ChEBI" id="CHEBI:58805"/>
        <dbReference type="EC" id="2.7.7.65"/>
    </reaction>
</comment>
<dbReference type="EC" id="2.7.7.65" evidence="1"/>
<dbReference type="InterPro" id="IPR050469">
    <property type="entry name" value="Diguanylate_Cyclase"/>
</dbReference>
<feature type="compositionally biased region" description="Basic and acidic residues" evidence="3">
    <location>
        <begin position="8"/>
        <end position="19"/>
    </location>
</feature>
<dbReference type="InterPro" id="IPR043128">
    <property type="entry name" value="Rev_trsase/Diguanyl_cyclase"/>
</dbReference>
<keyword evidence="4" id="KW-0472">Membrane</keyword>
<feature type="region of interest" description="Disordered" evidence="3">
    <location>
        <begin position="1"/>
        <end position="27"/>
    </location>
</feature>
<dbReference type="NCBIfam" id="TIGR00229">
    <property type="entry name" value="sensory_box"/>
    <property type="match status" value="1"/>
</dbReference>
<gene>
    <name evidence="6" type="primary">pleD_2</name>
    <name evidence="6" type="ORF">LF1_38940</name>
</gene>
<organism evidence="6 7">
    <name type="scientific">Rubripirellula obstinata</name>
    <dbReference type="NCBI Taxonomy" id="406547"/>
    <lineage>
        <taxon>Bacteria</taxon>
        <taxon>Pseudomonadati</taxon>
        <taxon>Planctomycetota</taxon>
        <taxon>Planctomycetia</taxon>
        <taxon>Pirellulales</taxon>
        <taxon>Pirellulaceae</taxon>
        <taxon>Rubripirellula</taxon>
    </lineage>
</organism>
<dbReference type="Gene3D" id="3.30.450.20">
    <property type="entry name" value="PAS domain"/>
    <property type="match status" value="1"/>
</dbReference>
<accession>A0A5B1CJJ3</accession>
<sequence>MPTLESIGDPRGRVDTDFKRRMHGETSATGLTRGMDCVAFTGIDDLNSSSQNPTHQNSVHRNSVHQNSVHQNSVHRNSVHRNRRRRSSDSAVASSLTIAAHVAGTLLLVTATSLVAGIRLNGSLWCVILLAAAMVHWAIARFASGRTFASLILPIRLHETLNTIPDGLMLIDDQDRIVMANDAFLKSIEMRQRDVVGRTAKSLPWECSKSSSQHEMPWTHALRSQKPQGEQMMRFRTPGGNTRFFSINSSPLDTDQDGCQGAMVTLRDVTQIESRRSEVEQMMLMLRSSRDHISSRNRELQVMADEDPLTGCFNRRAFFDRLKPIWEESIQHDSSLACLMIDVDHFKQVNDMFGHQVGDEVLRTIARVLCDHFGPPAIIGRYGGEEFCVLIPQVDMQQGTTISNQVLAQVQAAQFDSQAGLSLSVSIGVSVRTKGLHQPEDLIRQADECLYLAKQNGRNCVVGRTDFLRIKEQQALLA</sequence>
<evidence type="ECO:0000256" key="1">
    <source>
        <dbReference type="ARBA" id="ARBA00012528"/>
    </source>
</evidence>
<dbReference type="FunFam" id="3.30.70.270:FF:000001">
    <property type="entry name" value="Diguanylate cyclase domain protein"/>
    <property type="match status" value="1"/>
</dbReference>
<evidence type="ECO:0000256" key="2">
    <source>
        <dbReference type="ARBA" id="ARBA00034247"/>
    </source>
</evidence>
<feature type="compositionally biased region" description="Polar residues" evidence="3">
    <location>
        <begin position="48"/>
        <end position="71"/>
    </location>
</feature>
<comment type="caution">
    <text evidence="6">The sequence shown here is derived from an EMBL/GenBank/DDBJ whole genome shotgun (WGS) entry which is preliminary data.</text>
</comment>
<dbReference type="PANTHER" id="PTHR45138:SF9">
    <property type="entry name" value="DIGUANYLATE CYCLASE DGCM-RELATED"/>
    <property type="match status" value="1"/>
</dbReference>
<dbReference type="CDD" id="cd01949">
    <property type="entry name" value="GGDEF"/>
    <property type="match status" value="1"/>
</dbReference>
<evidence type="ECO:0000256" key="4">
    <source>
        <dbReference type="SAM" id="Phobius"/>
    </source>
</evidence>
<reference evidence="6 7" key="1">
    <citation type="submission" date="2019-08" db="EMBL/GenBank/DDBJ databases">
        <title>Deep-cultivation of Planctomycetes and their phenomic and genomic characterization uncovers novel biology.</title>
        <authorList>
            <person name="Wiegand S."/>
            <person name="Jogler M."/>
            <person name="Boedeker C."/>
            <person name="Pinto D."/>
            <person name="Vollmers J."/>
            <person name="Rivas-Marin E."/>
            <person name="Kohn T."/>
            <person name="Peeters S.H."/>
            <person name="Heuer A."/>
            <person name="Rast P."/>
            <person name="Oberbeckmann S."/>
            <person name="Bunk B."/>
            <person name="Jeske O."/>
            <person name="Meyerdierks A."/>
            <person name="Storesund J.E."/>
            <person name="Kallscheuer N."/>
            <person name="Luecker S."/>
            <person name="Lage O.M."/>
            <person name="Pohl T."/>
            <person name="Merkel B.J."/>
            <person name="Hornburger P."/>
            <person name="Mueller R.-W."/>
            <person name="Bruemmer F."/>
            <person name="Labrenz M."/>
            <person name="Spormann A.M."/>
            <person name="Op Den Camp H."/>
            <person name="Overmann J."/>
            <person name="Amann R."/>
            <person name="Jetten M.S.M."/>
            <person name="Mascher T."/>
            <person name="Medema M.H."/>
            <person name="Devos D.P."/>
            <person name="Kaster A.-K."/>
            <person name="Ovreas L."/>
            <person name="Rohde M."/>
            <person name="Galperin M.Y."/>
            <person name="Jogler C."/>
        </authorList>
    </citation>
    <scope>NUCLEOTIDE SEQUENCE [LARGE SCALE GENOMIC DNA]</scope>
    <source>
        <strain evidence="6 7">LF1</strain>
    </source>
</reference>
<dbReference type="InterPro" id="IPR013656">
    <property type="entry name" value="PAS_4"/>
</dbReference>
<feature type="compositionally biased region" description="Basic residues" evidence="3">
    <location>
        <begin position="77"/>
        <end position="86"/>
    </location>
</feature>
<dbReference type="OrthoDB" id="244535at2"/>
<dbReference type="Proteomes" id="UP000322699">
    <property type="component" value="Unassembled WGS sequence"/>
</dbReference>
<evidence type="ECO:0000256" key="3">
    <source>
        <dbReference type="SAM" id="MobiDB-lite"/>
    </source>
</evidence>
<evidence type="ECO:0000313" key="6">
    <source>
        <dbReference type="EMBL" id="KAA1261347.1"/>
    </source>
</evidence>
<dbReference type="AlphaFoldDB" id="A0A5B1CJJ3"/>
<dbReference type="GO" id="GO:1902201">
    <property type="term" value="P:negative regulation of bacterial-type flagellum-dependent cell motility"/>
    <property type="evidence" value="ECO:0007669"/>
    <property type="project" value="TreeGrafter"/>
</dbReference>
<dbReference type="PROSITE" id="PS50887">
    <property type="entry name" value="GGDEF"/>
    <property type="match status" value="1"/>
</dbReference>
<feature type="domain" description="GGDEF" evidence="5">
    <location>
        <begin position="334"/>
        <end position="466"/>
    </location>
</feature>